<dbReference type="EMBL" id="CAMGYJ010000007">
    <property type="protein sequence ID" value="CAI0440788.1"/>
    <property type="molecule type" value="Genomic_DNA"/>
</dbReference>
<accession>A0AAV0M5R5</accession>
<comment type="caution">
    <text evidence="1">The sequence shown here is derived from an EMBL/GenBank/DDBJ whole genome shotgun (WGS) entry which is preliminary data.</text>
</comment>
<keyword evidence="2" id="KW-1185">Reference proteome</keyword>
<proteinExistence type="predicted"/>
<dbReference type="AlphaFoldDB" id="A0AAV0M5R5"/>
<evidence type="ECO:0000313" key="2">
    <source>
        <dbReference type="Proteomes" id="UP001154282"/>
    </source>
</evidence>
<organism evidence="1 2">
    <name type="scientific">Linum tenue</name>
    <dbReference type="NCBI Taxonomy" id="586396"/>
    <lineage>
        <taxon>Eukaryota</taxon>
        <taxon>Viridiplantae</taxon>
        <taxon>Streptophyta</taxon>
        <taxon>Embryophyta</taxon>
        <taxon>Tracheophyta</taxon>
        <taxon>Spermatophyta</taxon>
        <taxon>Magnoliopsida</taxon>
        <taxon>eudicotyledons</taxon>
        <taxon>Gunneridae</taxon>
        <taxon>Pentapetalae</taxon>
        <taxon>rosids</taxon>
        <taxon>fabids</taxon>
        <taxon>Malpighiales</taxon>
        <taxon>Linaceae</taxon>
        <taxon>Linum</taxon>
    </lineage>
</organism>
<dbReference type="Proteomes" id="UP001154282">
    <property type="component" value="Unassembled WGS sequence"/>
</dbReference>
<name>A0AAV0M5R5_9ROSI</name>
<protein>
    <submittedName>
        <fullName evidence="1">Uncharacterized protein</fullName>
    </submittedName>
</protein>
<reference evidence="1" key="1">
    <citation type="submission" date="2022-08" db="EMBL/GenBank/DDBJ databases">
        <authorList>
            <person name="Gutierrez-Valencia J."/>
        </authorList>
    </citation>
    <scope>NUCLEOTIDE SEQUENCE</scope>
</reference>
<gene>
    <name evidence="1" type="ORF">LITE_LOCUS26633</name>
</gene>
<evidence type="ECO:0000313" key="1">
    <source>
        <dbReference type="EMBL" id="CAI0440788.1"/>
    </source>
</evidence>
<dbReference type="PROSITE" id="PS51257">
    <property type="entry name" value="PROKAR_LIPOPROTEIN"/>
    <property type="match status" value="1"/>
</dbReference>
<sequence>MVFKESSYFQAALPNVQAITTSTCSCITNYLSLTYTGEGRNA</sequence>